<reference evidence="4" key="2">
    <citation type="submission" date="2023-01" db="EMBL/GenBank/DDBJ databases">
        <authorList>
            <person name="Sun Q."/>
            <person name="Evtushenko L."/>
        </authorList>
    </citation>
    <scope>NUCLEOTIDE SEQUENCE</scope>
    <source>
        <strain evidence="4">VKM B-2222</strain>
    </source>
</reference>
<evidence type="ECO:0000256" key="2">
    <source>
        <dbReference type="SAM" id="MobiDB-lite"/>
    </source>
</evidence>
<keyword evidence="3" id="KW-0732">Signal</keyword>
<dbReference type="EMBL" id="BSFH01000017">
    <property type="protein sequence ID" value="GLK63531.1"/>
    <property type="molecule type" value="Genomic_DNA"/>
</dbReference>
<accession>A0AAD3NXK2</accession>
<dbReference type="RefSeq" id="WP_010396728.1">
    <property type="nucleotide sequence ID" value="NZ_BSFH01000017.1"/>
</dbReference>
<comment type="caution">
    <text evidence="4">The sequence shown here is derived from an EMBL/GenBank/DDBJ whole genome shotgun (WGS) entry which is preliminary data.</text>
</comment>
<evidence type="ECO:0000256" key="1">
    <source>
        <dbReference type="SAM" id="Coils"/>
    </source>
</evidence>
<evidence type="ECO:0000313" key="5">
    <source>
        <dbReference type="Proteomes" id="UP001143349"/>
    </source>
</evidence>
<dbReference type="SUPFAM" id="SSF111384">
    <property type="entry name" value="OmpH-like"/>
    <property type="match status" value="1"/>
</dbReference>
<dbReference type="InterPro" id="IPR005632">
    <property type="entry name" value="Chaperone_Skp"/>
</dbReference>
<sequence>MVDKQGIAASVATAVLAVGSAALAQPLPTMNDGTERPVMPIVVEAPLPNGQAVLPVLTIDQDMLYARSQWGQRVQEEIEQRRREIAAENDRLAEQFASEEQELTALRRTLPPDEFRKRADEFDKRVVEVRRERDTEVRALQIEAEEERRAFLDTALPILASLMRERGAVVVLEHRAIFVASQSIDVTDDLIARIDREIGAGPVQPDAEEKPDAAPAASTTNAQPDQPTEPAAEQSGQ</sequence>
<keyword evidence="1" id="KW-0175">Coiled coil</keyword>
<reference evidence="4" key="1">
    <citation type="journal article" date="2014" name="Int. J. Syst. Evol. Microbiol.">
        <title>Complete genome sequence of Corynebacterium casei LMG S-19264T (=DSM 44701T), isolated from a smear-ripened cheese.</title>
        <authorList>
            <consortium name="US DOE Joint Genome Institute (JGI-PGF)"/>
            <person name="Walter F."/>
            <person name="Albersmeier A."/>
            <person name="Kalinowski J."/>
            <person name="Ruckert C."/>
        </authorList>
    </citation>
    <scope>NUCLEOTIDE SEQUENCE</scope>
    <source>
        <strain evidence="4">VKM B-2222</strain>
    </source>
</reference>
<dbReference type="Pfam" id="PF03938">
    <property type="entry name" value="OmpH"/>
    <property type="match status" value="1"/>
</dbReference>
<organism evidence="4 5">
    <name type="scientific">Paracoccus kondratievae</name>
    <dbReference type="NCBI Taxonomy" id="135740"/>
    <lineage>
        <taxon>Bacteria</taxon>
        <taxon>Pseudomonadati</taxon>
        <taxon>Pseudomonadota</taxon>
        <taxon>Alphaproteobacteria</taxon>
        <taxon>Rhodobacterales</taxon>
        <taxon>Paracoccaceae</taxon>
        <taxon>Paracoccus</taxon>
    </lineage>
</organism>
<feature type="coiled-coil region" evidence="1">
    <location>
        <begin position="71"/>
        <end position="109"/>
    </location>
</feature>
<proteinExistence type="predicted"/>
<dbReference type="GO" id="GO:0051082">
    <property type="term" value="F:unfolded protein binding"/>
    <property type="evidence" value="ECO:0007669"/>
    <property type="project" value="InterPro"/>
</dbReference>
<evidence type="ECO:0000313" key="4">
    <source>
        <dbReference type="EMBL" id="GLK63531.1"/>
    </source>
</evidence>
<protein>
    <recommendedName>
        <fullName evidence="6">OmpH family outer membrane protein</fullName>
    </recommendedName>
</protein>
<dbReference type="AlphaFoldDB" id="A0AAD3NXK2"/>
<keyword evidence="5" id="KW-1185">Reference proteome</keyword>
<gene>
    <name evidence="4" type="ORF">GCM10017635_10010</name>
</gene>
<feature type="chain" id="PRO_5042016870" description="OmpH family outer membrane protein" evidence="3">
    <location>
        <begin position="25"/>
        <end position="237"/>
    </location>
</feature>
<feature type="region of interest" description="Disordered" evidence="2">
    <location>
        <begin position="197"/>
        <end position="237"/>
    </location>
</feature>
<dbReference type="Gene3D" id="3.30.910.20">
    <property type="entry name" value="Skp domain"/>
    <property type="match status" value="1"/>
</dbReference>
<dbReference type="Proteomes" id="UP001143349">
    <property type="component" value="Unassembled WGS sequence"/>
</dbReference>
<dbReference type="SMART" id="SM00935">
    <property type="entry name" value="OmpH"/>
    <property type="match status" value="1"/>
</dbReference>
<name>A0AAD3NXK2_9RHOB</name>
<evidence type="ECO:0008006" key="6">
    <source>
        <dbReference type="Google" id="ProtNLM"/>
    </source>
</evidence>
<evidence type="ECO:0000256" key="3">
    <source>
        <dbReference type="SAM" id="SignalP"/>
    </source>
</evidence>
<feature type="signal peptide" evidence="3">
    <location>
        <begin position="1"/>
        <end position="24"/>
    </location>
</feature>
<dbReference type="InterPro" id="IPR024930">
    <property type="entry name" value="Skp_dom_sf"/>
</dbReference>